<feature type="domain" description="C2H2-type" evidence="11">
    <location>
        <begin position="140"/>
        <end position="168"/>
    </location>
</feature>
<evidence type="ECO:0000256" key="8">
    <source>
        <dbReference type="ARBA" id="ARBA00023163"/>
    </source>
</evidence>
<dbReference type="EMBL" id="CADCXV010000336">
    <property type="protein sequence ID" value="CAB0029714.1"/>
    <property type="molecule type" value="Genomic_DNA"/>
</dbReference>
<dbReference type="InterPro" id="IPR050636">
    <property type="entry name" value="C2H2-ZF_domain-containing"/>
</dbReference>
<dbReference type="FunFam" id="3.30.160.60:FF:000100">
    <property type="entry name" value="Zinc finger 45-like"/>
    <property type="match status" value="2"/>
</dbReference>
<dbReference type="PANTHER" id="PTHR47772:SF15">
    <property type="entry name" value="REDUCED EXPRESSION 2-RELATED"/>
    <property type="match status" value="1"/>
</dbReference>
<keyword evidence="5 10" id="KW-0863">Zinc-finger</keyword>
<name>A0A6H5HX74_9HYME</name>
<dbReference type="PANTHER" id="PTHR47772">
    <property type="entry name" value="ZINC FINGER PROTEIN 200"/>
    <property type="match status" value="1"/>
</dbReference>
<dbReference type="InterPro" id="IPR013087">
    <property type="entry name" value="Znf_C2H2_type"/>
</dbReference>
<dbReference type="Pfam" id="PF00096">
    <property type="entry name" value="zf-C2H2"/>
    <property type="match status" value="3"/>
</dbReference>
<proteinExistence type="inferred from homology"/>
<dbReference type="Proteomes" id="UP000479190">
    <property type="component" value="Unassembled WGS sequence"/>
</dbReference>
<evidence type="ECO:0000256" key="4">
    <source>
        <dbReference type="ARBA" id="ARBA00022737"/>
    </source>
</evidence>
<dbReference type="GO" id="GO:0005634">
    <property type="term" value="C:nucleus"/>
    <property type="evidence" value="ECO:0007669"/>
    <property type="project" value="UniProtKB-SubCell"/>
</dbReference>
<dbReference type="InterPro" id="IPR036236">
    <property type="entry name" value="Znf_C2H2_sf"/>
</dbReference>
<feature type="domain" description="C2H2-type" evidence="11">
    <location>
        <begin position="111"/>
        <end position="139"/>
    </location>
</feature>
<keyword evidence="9" id="KW-0539">Nucleus</keyword>
<evidence type="ECO:0000256" key="1">
    <source>
        <dbReference type="ARBA" id="ARBA00004123"/>
    </source>
</evidence>
<organism evidence="12 13">
    <name type="scientific">Trichogramma brassicae</name>
    <dbReference type="NCBI Taxonomy" id="86971"/>
    <lineage>
        <taxon>Eukaryota</taxon>
        <taxon>Metazoa</taxon>
        <taxon>Ecdysozoa</taxon>
        <taxon>Arthropoda</taxon>
        <taxon>Hexapoda</taxon>
        <taxon>Insecta</taxon>
        <taxon>Pterygota</taxon>
        <taxon>Neoptera</taxon>
        <taxon>Endopterygota</taxon>
        <taxon>Hymenoptera</taxon>
        <taxon>Apocrita</taxon>
        <taxon>Proctotrupomorpha</taxon>
        <taxon>Chalcidoidea</taxon>
        <taxon>Trichogrammatidae</taxon>
        <taxon>Trichogramma</taxon>
    </lineage>
</organism>
<evidence type="ECO:0000313" key="13">
    <source>
        <dbReference type="Proteomes" id="UP000479190"/>
    </source>
</evidence>
<dbReference type="Gene3D" id="3.30.160.60">
    <property type="entry name" value="Classic Zinc Finger"/>
    <property type="match status" value="4"/>
</dbReference>
<keyword evidence="7" id="KW-0805">Transcription regulation</keyword>
<dbReference type="SUPFAM" id="SSF57667">
    <property type="entry name" value="beta-beta-alpha zinc fingers"/>
    <property type="match status" value="2"/>
</dbReference>
<keyword evidence="3" id="KW-0479">Metal-binding</keyword>
<sequence>MELRSFSCGYIYLHGQRVNVGGSSLVVSPARLFIYIRLLYKSYIRRDGRARRIICVIAHTCKGAVAYSLYAIHLFHEGRKDHACDICEKKFGQKSSLISHQRTVHEGQKDFACDKCDKKFGHKSHLIKHQKTVHEGRKDYACGECEKKFGHKRILLLHKKTVHEGRKDYRCDKCEKKFGHKSHLIKHQKTVHEGRKDYICDKCEKAFGHKQIAMKVVQWRSDTYVVSPKMGREQFCYFTTSSAHHMCVRVCACLISIGATQPRKDIAKIDDCSALRALLRTSYRHARSTIYKQHIHFI</sequence>
<dbReference type="GO" id="GO:0008270">
    <property type="term" value="F:zinc ion binding"/>
    <property type="evidence" value="ECO:0007669"/>
    <property type="project" value="UniProtKB-KW"/>
</dbReference>
<keyword evidence="6" id="KW-0862">Zinc</keyword>
<evidence type="ECO:0000256" key="3">
    <source>
        <dbReference type="ARBA" id="ARBA00022723"/>
    </source>
</evidence>
<comment type="subcellular location">
    <subcellularLocation>
        <location evidence="1">Nucleus</location>
    </subcellularLocation>
</comment>
<evidence type="ECO:0000256" key="9">
    <source>
        <dbReference type="ARBA" id="ARBA00023242"/>
    </source>
</evidence>
<accession>A0A6H5HX74</accession>
<evidence type="ECO:0000313" key="12">
    <source>
        <dbReference type="EMBL" id="CAB0029714.1"/>
    </source>
</evidence>
<dbReference type="PROSITE" id="PS50157">
    <property type="entry name" value="ZINC_FINGER_C2H2_2"/>
    <property type="match status" value="4"/>
</dbReference>
<reference evidence="12 13" key="1">
    <citation type="submission" date="2020-02" db="EMBL/GenBank/DDBJ databases">
        <authorList>
            <person name="Ferguson B K."/>
        </authorList>
    </citation>
    <scope>NUCLEOTIDE SEQUENCE [LARGE SCALE GENOMIC DNA]</scope>
</reference>
<evidence type="ECO:0000259" key="11">
    <source>
        <dbReference type="PROSITE" id="PS50157"/>
    </source>
</evidence>
<protein>
    <recommendedName>
        <fullName evidence="11">C2H2-type domain-containing protein</fullName>
    </recommendedName>
</protein>
<dbReference type="OrthoDB" id="7685779at2759"/>
<keyword evidence="8" id="KW-0804">Transcription</keyword>
<feature type="domain" description="C2H2-type" evidence="11">
    <location>
        <begin position="82"/>
        <end position="110"/>
    </location>
</feature>
<feature type="domain" description="C2H2-type" evidence="11">
    <location>
        <begin position="169"/>
        <end position="197"/>
    </location>
</feature>
<dbReference type="AlphaFoldDB" id="A0A6H5HX74"/>
<evidence type="ECO:0000256" key="10">
    <source>
        <dbReference type="PROSITE-ProRule" id="PRU00042"/>
    </source>
</evidence>
<evidence type="ECO:0000256" key="5">
    <source>
        <dbReference type="ARBA" id="ARBA00022771"/>
    </source>
</evidence>
<dbReference type="SMART" id="SM00355">
    <property type="entry name" value="ZnF_C2H2"/>
    <property type="match status" value="4"/>
</dbReference>
<keyword evidence="13" id="KW-1185">Reference proteome</keyword>
<evidence type="ECO:0000256" key="2">
    <source>
        <dbReference type="ARBA" id="ARBA00006991"/>
    </source>
</evidence>
<dbReference type="PROSITE" id="PS00028">
    <property type="entry name" value="ZINC_FINGER_C2H2_1"/>
    <property type="match status" value="4"/>
</dbReference>
<evidence type="ECO:0000256" key="7">
    <source>
        <dbReference type="ARBA" id="ARBA00023015"/>
    </source>
</evidence>
<keyword evidence="4" id="KW-0677">Repeat</keyword>
<comment type="similarity">
    <text evidence="2">Belongs to the krueppel C2H2-type zinc-finger protein family.</text>
</comment>
<gene>
    <name evidence="12" type="ORF">TBRA_LOCUS1741</name>
</gene>
<evidence type="ECO:0000256" key="6">
    <source>
        <dbReference type="ARBA" id="ARBA00022833"/>
    </source>
</evidence>